<comment type="caution">
    <text evidence="3">The sequence shown here is derived from an EMBL/GenBank/DDBJ whole genome shotgun (WGS) entry which is preliminary data.</text>
</comment>
<accession>A0A1J9QWW2</accession>
<feature type="transmembrane region" description="Helical" evidence="2">
    <location>
        <begin position="154"/>
        <end position="177"/>
    </location>
</feature>
<evidence type="ECO:0000256" key="2">
    <source>
        <dbReference type="SAM" id="Phobius"/>
    </source>
</evidence>
<name>A0A1J9QWW2_9EURO</name>
<dbReference type="AlphaFoldDB" id="A0A1J9QWW2"/>
<dbReference type="OrthoDB" id="5387214at2759"/>
<keyword evidence="2" id="KW-1133">Transmembrane helix</keyword>
<organism evidence="3 4">
    <name type="scientific">Blastomyces percursus</name>
    <dbReference type="NCBI Taxonomy" id="1658174"/>
    <lineage>
        <taxon>Eukaryota</taxon>
        <taxon>Fungi</taxon>
        <taxon>Dikarya</taxon>
        <taxon>Ascomycota</taxon>
        <taxon>Pezizomycotina</taxon>
        <taxon>Eurotiomycetes</taxon>
        <taxon>Eurotiomycetidae</taxon>
        <taxon>Onygenales</taxon>
        <taxon>Ajellomycetaceae</taxon>
        <taxon>Blastomyces</taxon>
    </lineage>
</organism>
<keyword evidence="2" id="KW-0472">Membrane</keyword>
<keyword evidence="2" id="KW-0812">Transmembrane</keyword>
<proteinExistence type="predicted"/>
<evidence type="ECO:0000313" key="3">
    <source>
        <dbReference type="EMBL" id="OJD20340.1"/>
    </source>
</evidence>
<protein>
    <submittedName>
        <fullName evidence="3">Uncharacterized protein</fullName>
    </submittedName>
</protein>
<dbReference type="VEuPathDB" id="FungiDB:ACJ73_08325"/>
<reference evidence="3 4" key="1">
    <citation type="submission" date="2015-08" db="EMBL/GenBank/DDBJ databases">
        <title>Emmonsia species relationships and genome sequence.</title>
        <authorList>
            <person name="Cuomo C.A."/>
            <person name="Schwartz I.S."/>
            <person name="Kenyon C."/>
            <person name="De Hoog G.S."/>
            <person name="Govender N.P."/>
            <person name="Botha A."/>
            <person name="Moreno L."/>
            <person name="De Vries M."/>
            <person name="Munoz J.F."/>
            <person name="Stielow J.B."/>
        </authorList>
    </citation>
    <scope>NUCLEOTIDE SEQUENCE [LARGE SCALE GENOMIC DNA]</scope>
    <source>
        <strain evidence="3 4">EI222</strain>
    </source>
</reference>
<sequence length="197" mass="21443">MASISQNVKAVEAGFGPYSPMEQQLTPVDECDPNNTRNLSAWTTQEDTLLPSPNPCHHPPGSPAGSDFDPSRGAKPLSPFYVHPTTRTSLEQVRSEAQAYCQGYKLHDAENGYQVPIKPSMDGQGSDRGLWGPCPNSRRRKFKWLSRLSWKQRLAVKALIALFIAGSMVGIGLGISISLGGGVWKSKNQQGEIPRPG</sequence>
<gene>
    <name evidence="3" type="ORF">ACJ73_08325</name>
</gene>
<evidence type="ECO:0000313" key="4">
    <source>
        <dbReference type="Proteomes" id="UP000242791"/>
    </source>
</evidence>
<evidence type="ECO:0000256" key="1">
    <source>
        <dbReference type="SAM" id="MobiDB-lite"/>
    </source>
</evidence>
<feature type="compositionally biased region" description="Polar residues" evidence="1">
    <location>
        <begin position="33"/>
        <end position="47"/>
    </location>
</feature>
<feature type="region of interest" description="Disordered" evidence="1">
    <location>
        <begin position="16"/>
        <end position="81"/>
    </location>
</feature>
<dbReference type="EMBL" id="LGTZ01001927">
    <property type="protein sequence ID" value="OJD20340.1"/>
    <property type="molecule type" value="Genomic_DNA"/>
</dbReference>
<dbReference type="Proteomes" id="UP000242791">
    <property type="component" value="Unassembled WGS sequence"/>
</dbReference>
<feature type="compositionally biased region" description="Pro residues" evidence="1">
    <location>
        <begin position="52"/>
        <end position="62"/>
    </location>
</feature>
<keyword evidence="4" id="KW-1185">Reference proteome</keyword>